<gene>
    <name evidence="1" type="ORF">D5086_022520</name>
</gene>
<comment type="caution">
    <text evidence="1">The sequence shown here is derived from an EMBL/GenBank/DDBJ whole genome shotgun (WGS) entry which is preliminary data.</text>
</comment>
<organism evidence="1 2">
    <name type="scientific">Populus alba</name>
    <name type="common">White poplar</name>
    <dbReference type="NCBI Taxonomy" id="43335"/>
    <lineage>
        <taxon>Eukaryota</taxon>
        <taxon>Viridiplantae</taxon>
        <taxon>Streptophyta</taxon>
        <taxon>Embryophyta</taxon>
        <taxon>Tracheophyta</taxon>
        <taxon>Spermatophyta</taxon>
        <taxon>Magnoliopsida</taxon>
        <taxon>eudicotyledons</taxon>
        <taxon>Gunneridae</taxon>
        <taxon>Pentapetalae</taxon>
        <taxon>rosids</taxon>
        <taxon>fabids</taxon>
        <taxon>Malpighiales</taxon>
        <taxon>Salicaceae</taxon>
        <taxon>Saliceae</taxon>
        <taxon>Populus</taxon>
    </lineage>
</organism>
<protein>
    <submittedName>
        <fullName evidence="1">Uncharacterized protein</fullName>
    </submittedName>
</protein>
<dbReference type="Proteomes" id="UP000309997">
    <property type="component" value="Unassembled WGS sequence"/>
</dbReference>
<dbReference type="EMBL" id="RCHU02000011">
    <property type="protein sequence ID" value="KAL3577237.1"/>
    <property type="molecule type" value="Genomic_DNA"/>
</dbReference>
<evidence type="ECO:0000313" key="1">
    <source>
        <dbReference type="EMBL" id="KAL3577237.1"/>
    </source>
</evidence>
<accession>A0ACC4BGP8</accession>
<reference evidence="1 2" key="1">
    <citation type="journal article" date="2024" name="Plant Biotechnol. J.">
        <title>Genome and CRISPR/Cas9 system of a widespread forest tree (Populus alba) in the world.</title>
        <authorList>
            <person name="Liu Y.J."/>
            <person name="Jiang P.F."/>
            <person name="Han X.M."/>
            <person name="Li X.Y."/>
            <person name="Wang H.M."/>
            <person name="Wang Y.J."/>
            <person name="Wang X.X."/>
            <person name="Zeng Q.Y."/>
        </authorList>
    </citation>
    <scope>NUCLEOTIDE SEQUENCE [LARGE SCALE GENOMIC DNA]</scope>
    <source>
        <strain evidence="2">cv. PAL-ZL1</strain>
    </source>
</reference>
<keyword evidence="2" id="KW-1185">Reference proteome</keyword>
<evidence type="ECO:0000313" key="2">
    <source>
        <dbReference type="Proteomes" id="UP000309997"/>
    </source>
</evidence>
<name>A0ACC4BGP8_POPAL</name>
<proteinExistence type="predicted"/>
<sequence>MGEKKHYKQLSICASFEAAAGPLRIAPSTFGLTMKSPQMTDLFFLSKGTSPPLQCSQLEKHFPWKQ</sequence>